<dbReference type="Proteomes" id="UP000241769">
    <property type="component" value="Unassembled WGS sequence"/>
</dbReference>
<name>A0A2P6MZP0_9EUKA</name>
<organism evidence="2 3">
    <name type="scientific">Planoprotostelium fungivorum</name>
    <dbReference type="NCBI Taxonomy" id="1890364"/>
    <lineage>
        <taxon>Eukaryota</taxon>
        <taxon>Amoebozoa</taxon>
        <taxon>Evosea</taxon>
        <taxon>Variosea</taxon>
        <taxon>Cavosteliida</taxon>
        <taxon>Cavosteliaceae</taxon>
        <taxon>Planoprotostelium</taxon>
    </lineage>
</organism>
<protein>
    <submittedName>
        <fullName evidence="2">Ankyrin repeat protein</fullName>
    </submittedName>
</protein>
<evidence type="ECO:0000259" key="1">
    <source>
        <dbReference type="Pfam" id="PF12937"/>
    </source>
</evidence>
<keyword evidence="3" id="KW-1185">Reference proteome</keyword>
<dbReference type="Gene3D" id="1.25.40.20">
    <property type="entry name" value="Ankyrin repeat-containing domain"/>
    <property type="match status" value="1"/>
</dbReference>
<sequence length="307" mass="35223">MNTNNEVPEEVLELIFRSIRFGDGSWCNVALTCKTWRRVAVRVFHPHNPDPNLSLWRALKREDHSVLRRLISQPSVDPSICNNSAIIYACRKGLLEVVRKLLTHPSVDPNARNSMPLKEAARCGHTDVVRVLLMDRRTNGHAEAARIAYNKRHTDVTELILNTKRCKVRDLGAGVNCRRGLSRATEVMQFLLYFTPRHNDYNYDYAYKVSLTCKMISFCSLDRLDGHSFNLTRMPKFLFVDEYKETCADEEQQKRAPSRYTVSHEVLLGGRILRPESQAEINGAGFNCGWPPSVLFLFPETTEVLDR</sequence>
<dbReference type="AlphaFoldDB" id="A0A2P6MZP0"/>
<comment type="caution">
    <text evidence="2">The sequence shown here is derived from an EMBL/GenBank/DDBJ whole genome shotgun (WGS) entry which is preliminary data.</text>
</comment>
<evidence type="ECO:0000313" key="3">
    <source>
        <dbReference type="Proteomes" id="UP000241769"/>
    </source>
</evidence>
<dbReference type="CDD" id="cd09917">
    <property type="entry name" value="F-box_SF"/>
    <property type="match status" value="1"/>
</dbReference>
<gene>
    <name evidence="2" type="ORF">PROFUN_14506</name>
</gene>
<dbReference type="InParanoid" id="A0A2P6MZP0"/>
<dbReference type="SUPFAM" id="SSF48403">
    <property type="entry name" value="Ankyrin repeat"/>
    <property type="match status" value="1"/>
</dbReference>
<dbReference type="Pfam" id="PF12937">
    <property type="entry name" value="F-box-like"/>
    <property type="match status" value="1"/>
</dbReference>
<accession>A0A2P6MZP0</accession>
<evidence type="ECO:0000313" key="2">
    <source>
        <dbReference type="EMBL" id="PRP77165.1"/>
    </source>
</evidence>
<dbReference type="InterPro" id="IPR002110">
    <property type="entry name" value="Ankyrin_rpt"/>
</dbReference>
<dbReference type="InterPro" id="IPR036770">
    <property type="entry name" value="Ankyrin_rpt-contain_sf"/>
</dbReference>
<dbReference type="OrthoDB" id="4772757at2759"/>
<dbReference type="EMBL" id="MDYQ01000276">
    <property type="protein sequence ID" value="PRP77165.1"/>
    <property type="molecule type" value="Genomic_DNA"/>
</dbReference>
<proteinExistence type="predicted"/>
<reference evidence="2 3" key="1">
    <citation type="journal article" date="2018" name="Genome Biol. Evol.">
        <title>Multiple Roots of Fruiting Body Formation in Amoebozoa.</title>
        <authorList>
            <person name="Hillmann F."/>
            <person name="Forbes G."/>
            <person name="Novohradska S."/>
            <person name="Ferling I."/>
            <person name="Riege K."/>
            <person name="Groth M."/>
            <person name="Westermann M."/>
            <person name="Marz M."/>
            <person name="Spaller T."/>
            <person name="Winckler T."/>
            <person name="Schaap P."/>
            <person name="Glockner G."/>
        </authorList>
    </citation>
    <scope>NUCLEOTIDE SEQUENCE [LARGE SCALE GENOMIC DNA]</scope>
    <source>
        <strain evidence="2 3">Jena</strain>
    </source>
</reference>
<dbReference type="Pfam" id="PF12796">
    <property type="entry name" value="Ank_2"/>
    <property type="match status" value="1"/>
</dbReference>
<feature type="domain" description="F-box" evidence="1">
    <location>
        <begin position="7"/>
        <end position="41"/>
    </location>
</feature>
<dbReference type="InterPro" id="IPR001810">
    <property type="entry name" value="F-box_dom"/>
</dbReference>